<evidence type="ECO:0000256" key="7">
    <source>
        <dbReference type="ARBA" id="ARBA00022989"/>
    </source>
</evidence>
<dbReference type="Pfam" id="PF01061">
    <property type="entry name" value="ABC2_membrane"/>
    <property type="match status" value="1"/>
</dbReference>
<evidence type="ECO:0000256" key="5">
    <source>
        <dbReference type="ARBA" id="ARBA00022519"/>
    </source>
</evidence>
<dbReference type="AlphaFoldDB" id="A0A2S6HZF2"/>
<dbReference type="PROSITE" id="PS51012">
    <property type="entry name" value="ABC_TM2"/>
    <property type="match status" value="1"/>
</dbReference>
<name>A0A2S6HZF2_9FIRM</name>
<feature type="transmembrane region" description="Helical" evidence="9">
    <location>
        <begin position="177"/>
        <end position="196"/>
    </location>
</feature>
<evidence type="ECO:0000256" key="9">
    <source>
        <dbReference type="RuleBase" id="RU361157"/>
    </source>
</evidence>
<keyword evidence="4 9" id="KW-1003">Cell membrane</keyword>
<evidence type="ECO:0000256" key="3">
    <source>
        <dbReference type="ARBA" id="ARBA00022448"/>
    </source>
</evidence>
<keyword evidence="7 9" id="KW-1133">Transmembrane helix</keyword>
<dbReference type="EMBL" id="PTJA01000001">
    <property type="protein sequence ID" value="PPK83532.1"/>
    <property type="molecule type" value="Genomic_DNA"/>
</dbReference>
<feature type="transmembrane region" description="Helical" evidence="9">
    <location>
        <begin position="36"/>
        <end position="57"/>
    </location>
</feature>
<dbReference type="GO" id="GO:0015920">
    <property type="term" value="P:lipopolysaccharide transport"/>
    <property type="evidence" value="ECO:0007669"/>
    <property type="project" value="TreeGrafter"/>
</dbReference>
<gene>
    <name evidence="11" type="ORF">BXY41_101596</name>
</gene>
<accession>A0A2S6HZF2</accession>
<proteinExistence type="inferred from homology"/>
<sequence>MNSNYVIDRIRGFIKYMPLLNQLVKRDIKVRYRKSFLGMLWTVLNPLMMMGVMTIVFSTLFESNIENFPVYFLTGNLIFAFNSEATQQALSSIIGNSLLIKKIYVPKYLFPVSRVVSCLVNFFFSFIALLIVMIVTKAKFYITILLIPLPILALLLFTIGLSLLLSSITVFFRDIGHFYGVFILAWNYLTPVFYPVTILPERFRWIVNFNPLYHYITYFRLLVRDGVFPSFELNLYCFGMGIAMLIIGVAIFWKKQDRFILYI</sequence>
<dbReference type="GO" id="GO:0140359">
    <property type="term" value="F:ABC-type transporter activity"/>
    <property type="evidence" value="ECO:0007669"/>
    <property type="project" value="InterPro"/>
</dbReference>
<keyword evidence="12" id="KW-1185">Reference proteome</keyword>
<feature type="transmembrane region" description="Helical" evidence="9">
    <location>
        <begin position="140"/>
        <end position="165"/>
    </location>
</feature>
<evidence type="ECO:0000256" key="4">
    <source>
        <dbReference type="ARBA" id="ARBA00022475"/>
    </source>
</evidence>
<protein>
    <recommendedName>
        <fullName evidence="9">Transport permease protein</fullName>
    </recommendedName>
</protein>
<keyword evidence="6 9" id="KW-0812">Transmembrane</keyword>
<keyword evidence="3 9" id="KW-0813">Transport</keyword>
<comment type="similarity">
    <text evidence="2 9">Belongs to the ABC-2 integral membrane protein family.</text>
</comment>
<keyword evidence="8 9" id="KW-0472">Membrane</keyword>
<keyword evidence="5" id="KW-0997">Cell inner membrane</keyword>
<feature type="domain" description="ABC transmembrane type-2" evidence="10">
    <location>
        <begin position="37"/>
        <end position="255"/>
    </location>
</feature>
<reference evidence="11 12" key="1">
    <citation type="submission" date="2018-02" db="EMBL/GenBank/DDBJ databases">
        <title>Genomic Encyclopedia of Archaeal and Bacterial Type Strains, Phase II (KMG-II): from individual species to whole genera.</title>
        <authorList>
            <person name="Goeker M."/>
        </authorList>
    </citation>
    <scope>NUCLEOTIDE SEQUENCE [LARGE SCALE GENOMIC DNA]</scope>
    <source>
        <strain evidence="11 12">DSM 3808</strain>
    </source>
</reference>
<dbReference type="Proteomes" id="UP000237749">
    <property type="component" value="Unassembled WGS sequence"/>
</dbReference>
<dbReference type="InterPro" id="IPR047817">
    <property type="entry name" value="ABC2_TM_bact-type"/>
</dbReference>
<dbReference type="GO" id="GO:0043190">
    <property type="term" value="C:ATP-binding cassette (ABC) transporter complex"/>
    <property type="evidence" value="ECO:0007669"/>
    <property type="project" value="InterPro"/>
</dbReference>
<evidence type="ECO:0000256" key="1">
    <source>
        <dbReference type="ARBA" id="ARBA00004429"/>
    </source>
</evidence>
<comment type="caution">
    <text evidence="11">The sequence shown here is derived from an EMBL/GenBank/DDBJ whole genome shotgun (WGS) entry which is preliminary data.</text>
</comment>
<comment type="subcellular location">
    <subcellularLocation>
        <location evidence="1">Cell inner membrane</location>
        <topology evidence="1">Multi-pass membrane protein</topology>
    </subcellularLocation>
    <subcellularLocation>
        <location evidence="9">Cell membrane</location>
        <topology evidence="9">Multi-pass membrane protein</topology>
    </subcellularLocation>
</comment>
<evidence type="ECO:0000313" key="12">
    <source>
        <dbReference type="Proteomes" id="UP000237749"/>
    </source>
</evidence>
<feature type="transmembrane region" description="Helical" evidence="9">
    <location>
        <begin position="112"/>
        <end position="134"/>
    </location>
</feature>
<evidence type="ECO:0000256" key="8">
    <source>
        <dbReference type="ARBA" id="ARBA00023136"/>
    </source>
</evidence>
<feature type="transmembrane region" description="Helical" evidence="9">
    <location>
        <begin position="77"/>
        <end position="100"/>
    </location>
</feature>
<dbReference type="PANTHER" id="PTHR30413:SF8">
    <property type="entry name" value="TRANSPORT PERMEASE PROTEIN"/>
    <property type="match status" value="1"/>
</dbReference>
<evidence type="ECO:0000256" key="2">
    <source>
        <dbReference type="ARBA" id="ARBA00007783"/>
    </source>
</evidence>
<organism evidence="11 12">
    <name type="scientific">Lacrimispora xylanisolvens</name>
    <dbReference type="NCBI Taxonomy" id="384636"/>
    <lineage>
        <taxon>Bacteria</taxon>
        <taxon>Bacillati</taxon>
        <taxon>Bacillota</taxon>
        <taxon>Clostridia</taxon>
        <taxon>Lachnospirales</taxon>
        <taxon>Lachnospiraceae</taxon>
        <taxon>Lacrimispora</taxon>
    </lineage>
</organism>
<dbReference type="InterPro" id="IPR013525">
    <property type="entry name" value="ABC2_TM"/>
</dbReference>
<dbReference type="InterPro" id="IPR000412">
    <property type="entry name" value="ABC_2_transport"/>
</dbReference>
<dbReference type="PANTHER" id="PTHR30413">
    <property type="entry name" value="INNER MEMBRANE TRANSPORT PERMEASE"/>
    <property type="match status" value="1"/>
</dbReference>
<dbReference type="RefSeq" id="WP_242980022.1">
    <property type="nucleotide sequence ID" value="NZ_PTJA01000001.1"/>
</dbReference>
<evidence type="ECO:0000259" key="10">
    <source>
        <dbReference type="PROSITE" id="PS51012"/>
    </source>
</evidence>
<evidence type="ECO:0000313" key="11">
    <source>
        <dbReference type="EMBL" id="PPK83532.1"/>
    </source>
</evidence>
<dbReference type="PRINTS" id="PR00164">
    <property type="entry name" value="ABC2TRNSPORT"/>
</dbReference>
<feature type="transmembrane region" description="Helical" evidence="9">
    <location>
        <begin position="233"/>
        <end position="253"/>
    </location>
</feature>
<evidence type="ECO:0000256" key="6">
    <source>
        <dbReference type="ARBA" id="ARBA00022692"/>
    </source>
</evidence>